<comment type="caution">
    <text evidence="1">The sequence shown here is derived from an EMBL/GenBank/DDBJ whole genome shotgun (WGS) entry which is preliminary data.</text>
</comment>
<gene>
    <name evidence="1" type="ORF">C8J28_12815</name>
</gene>
<proteinExistence type="predicted"/>
<evidence type="ECO:0000313" key="1">
    <source>
        <dbReference type="EMBL" id="PTR11154.1"/>
    </source>
</evidence>
<name>A0A2T5JSE3_9RHOB</name>
<sequence>MPPLSADRNTPAALGDLRQGDAAASTLIHAGALVMRDASGNITKGATATGGIGAGRAEARVDNTGGAAGAKKVDYRPGVFRFANSGSTDAITKADIGKACWIVDDQTVARTSATNTRSRAGIVEMVDELGVWVRFDEGLTRVATPTAS</sequence>
<organism evidence="1 2">
    <name type="scientific">Cereibacter azotoformans</name>
    <dbReference type="NCBI Taxonomy" id="43057"/>
    <lineage>
        <taxon>Bacteria</taxon>
        <taxon>Pseudomonadati</taxon>
        <taxon>Pseudomonadota</taxon>
        <taxon>Alphaproteobacteria</taxon>
        <taxon>Rhodobacterales</taxon>
        <taxon>Paracoccaceae</taxon>
        <taxon>Cereibacter</taxon>
    </lineage>
</organism>
<dbReference type="RefSeq" id="WP_108222508.1">
    <property type="nucleotide sequence ID" value="NZ_QAOT01000028.1"/>
</dbReference>
<dbReference type="OrthoDB" id="2059848at2"/>
<protein>
    <submittedName>
        <fullName evidence="1">Uncharacterized protein</fullName>
    </submittedName>
</protein>
<evidence type="ECO:0000313" key="2">
    <source>
        <dbReference type="Proteomes" id="UP000244060"/>
    </source>
</evidence>
<accession>A0A2T5JSE3</accession>
<reference evidence="1 2" key="1">
    <citation type="submission" date="2018-04" db="EMBL/GenBank/DDBJ databases">
        <title>Genomic Encyclopedia of Type Strains, Phase III (KMG-III): the genomes of soil and plant-associated and newly described type strains.</title>
        <authorList>
            <person name="Whitman W."/>
        </authorList>
    </citation>
    <scope>NUCLEOTIDE SEQUENCE [LARGE SCALE GENOMIC DNA]</scope>
    <source>
        <strain evidence="1 2">KA25</strain>
    </source>
</reference>
<dbReference type="Proteomes" id="UP000244060">
    <property type="component" value="Unassembled WGS sequence"/>
</dbReference>
<keyword evidence="2" id="KW-1185">Reference proteome</keyword>
<dbReference type="EMBL" id="QAOT01000028">
    <property type="protein sequence ID" value="PTR11154.1"/>
    <property type="molecule type" value="Genomic_DNA"/>
</dbReference>
<dbReference type="AlphaFoldDB" id="A0A2T5JSE3"/>